<dbReference type="InterPro" id="IPR004358">
    <property type="entry name" value="Sig_transdc_His_kin-like_C"/>
</dbReference>
<gene>
    <name evidence="10" type="ORF">DCF25_06390</name>
</gene>
<protein>
    <recommendedName>
        <fullName evidence="2">histidine kinase</fullName>
        <ecNumber evidence="2">2.7.13.3</ecNumber>
    </recommendedName>
</protein>
<dbReference type="GO" id="GO:0000155">
    <property type="term" value="F:phosphorelay sensor kinase activity"/>
    <property type="evidence" value="ECO:0007669"/>
    <property type="project" value="InterPro"/>
</dbReference>
<dbReference type="InterPro" id="IPR036890">
    <property type="entry name" value="HATPase_C_sf"/>
</dbReference>
<feature type="coiled-coil region" evidence="7">
    <location>
        <begin position="127"/>
        <end position="189"/>
    </location>
</feature>
<dbReference type="AlphaFoldDB" id="A0A2W4WDT6"/>
<keyword evidence="4 10" id="KW-0418">Kinase</keyword>
<dbReference type="SMART" id="SM00387">
    <property type="entry name" value="HATPase_c"/>
    <property type="match status" value="1"/>
</dbReference>
<evidence type="ECO:0000256" key="2">
    <source>
        <dbReference type="ARBA" id="ARBA00012438"/>
    </source>
</evidence>
<proteinExistence type="predicted"/>
<sequence>MAADFILIVDDNSANLAVLSKSLKDFGCRVRVAMDGETALTQAASDRPTLILLDVMMPGIGGFETCRRFKSNPDLMEIPIIFMTALADVENKAKGLSLGAVDYITKPFQREEVIARVKVHLKMSELLQTLRQQNKQMAIEVERRERAEAQLKAINSQLESRIKVGDSALTQANEHLQQAQDQVVQREKLSALGELVAGVAHEINNPIGCITSNMSFVSNYTQQLLEHIAVQQAVIETSDKNNKPAEKQLVEDHAEEIELDYIVEDFSKLIESMATSGDRIKTISQSLRTFARTDKTHKQDYDLHKGIDGTLLILRHRLKADGDRSEIVVDKHYGQLPKINCYPGQINQVFMNVLANAIDALEERARNDQTPTISIETGLVGELIEIKITDTAGGMSEAVRKRIFESQFTTKTAGKGTGLGLSIAQKIVTENHGGQMECASTMGKGTTFRITLPSAT</sequence>
<dbReference type="PANTHER" id="PTHR43047:SF72">
    <property type="entry name" value="OSMOSENSING HISTIDINE PROTEIN KINASE SLN1"/>
    <property type="match status" value="1"/>
</dbReference>
<comment type="catalytic activity">
    <reaction evidence="1">
        <text>ATP + protein L-histidine = ADP + protein N-phospho-L-histidine.</text>
        <dbReference type="EC" id="2.7.13.3"/>
    </reaction>
</comment>
<dbReference type="InterPro" id="IPR011006">
    <property type="entry name" value="CheY-like_superfamily"/>
</dbReference>
<dbReference type="Gene3D" id="3.40.50.2300">
    <property type="match status" value="1"/>
</dbReference>
<evidence type="ECO:0000256" key="5">
    <source>
        <dbReference type="ARBA" id="ARBA00023012"/>
    </source>
</evidence>
<feature type="domain" description="Histidine kinase" evidence="8">
    <location>
        <begin position="198"/>
        <end position="456"/>
    </location>
</feature>
<dbReference type="CDD" id="cd19920">
    <property type="entry name" value="REC_PA4781-like"/>
    <property type="match status" value="1"/>
</dbReference>
<accession>A0A2W4WDT6</accession>
<dbReference type="EMBL" id="QBMC01000028">
    <property type="protein sequence ID" value="PZO20565.1"/>
    <property type="molecule type" value="Genomic_DNA"/>
</dbReference>
<dbReference type="InterPro" id="IPR005467">
    <property type="entry name" value="His_kinase_dom"/>
</dbReference>
<dbReference type="EC" id="2.7.13.3" evidence="2"/>
<evidence type="ECO:0000256" key="4">
    <source>
        <dbReference type="ARBA" id="ARBA00022777"/>
    </source>
</evidence>
<dbReference type="InterPro" id="IPR036097">
    <property type="entry name" value="HisK_dim/P_sf"/>
</dbReference>
<dbReference type="Gene3D" id="1.10.287.130">
    <property type="match status" value="1"/>
</dbReference>
<reference evidence="11" key="1">
    <citation type="submission" date="2018-04" db="EMBL/GenBank/DDBJ databases">
        <authorList>
            <person name="Cornet L."/>
        </authorList>
    </citation>
    <scope>NUCLEOTIDE SEQUENCE [LARGE SCALE GENOMIC DNA]</scope>
</reference>
<feature type="domain" description="Response regulatory" evidence="9">
    <location>
        <begin position="5"/>
        <end position="121"/>
    </location>
</feature>
<evidence type="ECO:0000256" key="3">
    <source>
        <dbReference type="ARBA" id="ARBA00022679"/>
    </source>
</evidence>
<feature type="modified residue" description="4-aspartylphosphate" evidence="6">
    <location>
        <position position="54"/>
    </location>
</feature>
<evidence type="ECO:0000313" key="10">
    <source>
        <dbReference type="EMBL" id="PZO20565.1"/>
    </source>
</evidence>
<evidence type="ECO:0000313" key="11">
    <source>
        <dbReference type="Proteomes" id="UP000249354"/>
    </source>
</evidence>
<keyword evidence="6" id="KW-0597">Phosphoprotein</keyword>
<dbReference type="InterPro" id="IPR001789">
    <property type="entry name" value="Sig_transdc_resp-reg_receiver"/>
</dbReference>
<evidence type="ECO:0000256" key="7">
    <source>
        <dbReference type="SAM" id="Coils"/>
    </source>
</evidence>
<dbReference type="Pfam" id="PF02518">
    <property type="entry name" value="HATPase_c"/>
    <property type="match status" value="1"/>
</dbReference>
<dbReference type="GO" id="GO:0009927">
    <property type="term" value="F:histidine phosphotransfer kinase activity"/>
    <property type="evidence" value="ECO:0007669"/>
    <property type="project" value="TreeGrafter"/>
</dbReference>
<dbReference type="PROSITE" id="PS50109">
    <property type="entry name" value="HIS_KIN"/>
    <property type="match status" value="1"/>
</dbReference>
<dbReference type="SMART" id="SM00448">
    <property type="entry name" value="REC"/>
    <property type="match status" value="1"/>
</dbReference>
<organism evidence="10 11">
    <name type="scientific">Leptolyngbya foveolarum</name>
    <dbReference type="NCBI Taxonomy" id="47253"/>
    <lineage>
        <taxon>Bacteria</taxon>
        <taxon>Bacillati</taxon>
        <taxon>Cyanobacteriota</taxon>
        <taxon>Cyanophyceae</taxon>
        <taxon>Leptolyngbyales</taxon>
        <taxon>Leptolyngbyaceae</taxon>
        <taxon>Leptolyngbya group</taxon>
        <taxon>Leptolyngbya</taxon>
    </lineage>
</organism>
<dbReference type="InterPro" id="IPR003594">
    <property type="entry name" value="HATPase_dom"/>
</dbReference>
<comment type="caution">
    <text evidence="10">The sequence shown here is derived from an EMBL/GenBank/DDBJ whole genome shotgun (WGS) entry which is preliminary data.</text>
</comment>
<dbReference type="SUPFAM" id="SSF52172">
    <property type="entry name" value="CheY-like"/>
    <property type="match status" value="1"/>
</dbReference>
<dbReference type="PRINTS" id="PR00344">
    <property type="entry name" value="BCTRLSENSOR"/>
</dbReference>
<dbReference type="Gene3D" id="3.30.565.10">
    <property type="entry name" value="Histidine kinase-like ATPase, C-terminal domain"/>
    <property type="match status" value="1"/>
</dbReference>
<name>A0A2W4WDT6_9CYAN</name>
<dbReference type="PROSITE" id="PS50110">
    <property type="entry name" value="RESPONSE_REGULATORY"/>
    <property type="match status" value="1"/>
</dbReference>
<keyword evidence="7" id="KW-0175">Coiled coil</keyword>
<evidence type="ECO:0000256" key="6">
    <source>
        <dbReference type="PROSITE-ProRule" id="PRU00169"/>
    </source>
</evidence>
<evidence type="ECO:0000256" key="1">
    <source>
        <dbReference type="ARBA" id="ARBA00000085"/>
    </source>
</evidence>
<dbReference type="Proteomes" id="UP000249354">
    <property type="component" value="Unassembled WGS sequence"/>
</dbReference>
<keyword evidence="3" id="KW-0808">Transferase</keyword>
<evidence type="ECO:0000259" key="9">
    <source>
        <dbReference type="PROSITE" id="PS50110"/>
    </source>
</evidence>
<dbReference type="PANTHER" id="PTHR43047">
    <property type="entry name" value="TWO-COMPONENT HISTIDINE PROTEIN KINASE"/>
    <property type="match status" value="1"/>
</dbReference>
<dbReference type="SUPFAM" id="SSF47384">
    <property type="entry name" value="Homodimeric domain of signal transducing histidine kinase"/>
    <property type="match status" value="1"/>
</dbReference>
<dbReference type="GO" id="GO:0005886">
    <property type="term" value="C:plasma membrane"/>
    <property type="evidence" value="ECO:0007669"/>
    <property type="project" value="TreeGrafter"/>
</dbReference>
<reference evidence="10 11" key="2">
    <citation type="submission" date="2018-06" db="EMBL/GenBank/DDBJ databases">
        <title>Metagenomic assembly of (sub)arctic Cyanobacteria and their associated microbiome from non-axenic cultures.</title>
        <authorList>
            <person name="Baurain D."/>
        </authorList>
    </citation>
    <scope>NUCLEOTIDE SEQUENCE [LARGE SCALE GENOMIC DNA]</scope>
    <source>
        <strain evidence="10">ULC129bin1</strain>
    </source>
</reference>
<evidence type="ECO:0000259" key="8">
    <source>
        <dbReference type="PROSITE" id="PS50109"/>
    </source>
</evidence>
<keyword evidence="5" id="KW-0902">Two-component regulatory system</keyword>
<dbReference type="Pfam" id="PF00072">
    <property type="entry name" value="Response_reg"/>
    <property type="match status" value="1"/>
</dbReference>
<dbReference type="SUPFAM" id="SSF55874">
    <property type="entry name" value="ATPase domain of HSP90 chaperone/DNA topoisomerase II/histidine kinase"/>
    <property type="match status" value="1"/>
</dbReference>